<dbReference type="Proteomes" id="UP001515480">
    <property type="component" value="Unassembled WGS sequence"/>
</dbReference>
<keyword evidence="3" id="KW-1185">Reference proteome</keyword>
<feature type="compositionally biased region" description="Basic and acidic residues" evidence="1">
    <location>
        <begin position="20"/>
        <end position="35"/>
    </location>
</feature>
<sequence length="268" mass="28547">MHAQVSDSDSLYANESLDEPPSKRPAIERDKGDVPRRLVRVAAELDSLSAQDDGPTVAHLSGLGLAQMTGQIREIEQTALQLGREEGREEFRVKALLHNLSNKGRLISLATARNEPYCKWSADSAAYASRDAPSAPPSGPQRSPEDDTDTASKAVTPRKANSAKQTVPVASMQSAPSSSHDDAQSTDVRTSTPPRAQGAASSPAPSKSQAPASSLHIRMVPNASIIGRTSENAKVPMKGTSQGLQCFRKRCSMLHLEPAQHIVGAQVN</sequence>
<comment type="caution">
    <text evidence="2">The sequence shown here is derived from an EMBL/GenBank/DDBJ whole genome shotgun (WGS) entry which is preliminary data.</text>
</comment>
<dbReference type="AlphaFoldDB" id="A0AB34IHB3"/>
<protein>
    <submittedName>
        <fullName evidence="2">Uncharacterized protein</fullName>
    </submittedName>
</protein>
<name>A0AB34IHB3_PRYPA</name>
<evidence type="ECO:0000313" key="2">
    <source>
        <dbReference type="EMBL" id="KAL1499163.1"/>
    </source>
</evidence>
<gene>
    <name evidence="2" type="ORF">AB1Y20_013674</name>
</gene>
<organism evidence="2 3">
    <name type="scientific">Prymnesium parvum</name>
    <name type="common">Toxic golden alga</name>
    <dbReference type="NCBI Taxonomy" id="97485"/>
    <lineage>
        <taxon>Eukaryota</taxon>
        <taxon>Haptista</taxon>
        <taxon>Haptophyta</taxon>
        <taxon>Prymnesiophyceae</taxon>
        <taxon>Prymnesiales</taxon>
        <taxon>Prymnesiaceae</taxon>
        <taxon>Prymnesium</taxon>
    </lineage>
</organism>
<feature type="region of interest" description="Disordered" evidence="1">
    <location>
        <begin position="1"/>
        <end position="35"/>
    </location>
</feature>
<evidence type="ECO:0000313" key="3">
    <source>
        <dbReference type="Proteomes" id="UP001515480"/>
    </source>
</evidence>
<accession>A0AB34IHB3</accession>
<dbReference type="EMBL" id="JBGBPQ010000026">
    <property type="protein sequence ID" value="KAL1499163.1"/>
    <property type="molecule type" value="Genomic_DNA"/>
</dbReference>
<feature type="compositionally biased region" description="Polar residues" evidence="1">
    <location>
        <begin position="1"/>
        <end position="13"/>
    </location>
</feature>
<proteinExistence type="predicted"/>
<evidence type="ECO:0000256" key="1">
    <source>
        <dbReference type="SAM" id="MobiDB-lite"/>
    </source>
</evidence>
<reference evidence="2 3" key="1">
    <citation type="journal article" date="2024" name="Science">
        <title>Giant polyketide synthase enzymes in the biosynthesis of giant marine polyether toxins.</title>
        <authorList>
            <person name="Fallon T.R."/>
            <person name="Shende V.V."/>
            <person name="Wierzbicki I.H."/>
            <person name="Pendleton A.L."/>
            <person name="Watervoot N.F."/>
            <person name="Auber R.P."/>
            <person name="Gonzalez D.J."/>
            <person name="Wisecaver J.H."/>
            <person name="Moore B.S."/>
        </authorList>
    </citation>
    <scope>NUCLEOTIDE SEQUENCE [LARGE SCALE GENOMIC DNA]</scope>
    <source>
        <strain evidence="2 3">12B1</strain>
    </source>
</reference>
<feature type="region of interest" description="Disordered" evidence="1">
    <location>
        <begin position="128"/>
        <end position="213"/>
    </location>
</feature>
<feature type="compositionally biased region" description="Low complexity" evidence="1">
    <location>
        <begin position="193"/>
        <end position="213"/>
    </location>
</feature>